<organism evidence="1 2">
    <name type="scientific">Escherichia coli</name>
    <dbReference type="NCBI Taxonomy" id="562"/>
    <lineage>
        <taxon>Bacteria</taxon>
        <taxon>Pseudomonadati</taxon>
        <taxon>Pseudomonadota</taxon>
        <taxon>Gammaproteobacteria</taxon>
        <taxon>Enterobacterales</taxon>
        <taxon>Enterobacteriaceae</taxon>
        <taxon>Escherichia</taxon>
    </lineage>
</organism>
<accession>A0A2X1K6A8</accession>
<dbReference type="Proteomes" id="UP000250561">
    <property type="component" value="Unassembled WGS sequence"/>
</dbReference>
<dbReference type="SUPFAM" id="SSF53098">
    <property type="entry name" value="Ribonuclease H-like"/>
    <property type="match status" value="1"/>
</dbReference>
<dbReference type="GO" id="GO:0016787">
    <property type="term" value="F:hydrolase activity"/>
    <property type="evidence" value="ECO:0007669"/>
    <property type="project" value="UniProtKB-KW"/>
</dbReference>
<dbReference type="AlphaFoldDB" id="A0A2X1K6A8"/>
<sequence length="103" mass="11934">MAIHRITEAMVADKPWIEDVIPHYYGSEWYVAHNASFDRRVLPEMPGEWICTMKLARRLWPGIKYSNMALYKTRKLNVQTPPACIITARCMTVISPPRCLSIL</sequence>
<gene>
    <name evidence="1" type="primary">exoX_2</name>
    <name evidence="1" type="ORF">NCTC11126_04583</name>
</gene>
<evidence type="ECO:0000313" key="2">
    <source>
        <dbReference type="Proteomes" id="UP000250561"/>
    </source>
</evidence>
<dbReference type="Gene3D" id="3.30.420.10">
    <property type="entry name" value="Ribonuclease H-like superfamily/Ribonuclease H"/>
    <property type="match status" value="1"/>
</dbReference>
<proteinExistence type="predicted"/>
<dbReference type="EC" id="3.1.11.-" evidence="1"/>
<evidence type="ECO:0000313" key="1">
    <source>
        <dbReference type="EMBL" id="SPW54930.1"/>
    </source>
</evidence>
<dbReference type="InterPro" id="IPR012337">
    <property type="entry name" value="RNaseH-like_sf"/>
</dbReference>
<protein>
    <submittedName>
        <fullName evidence="1">Exodeoxyribonuclease X</fullName>
        <ecNumber evidence="1">3.1.11.-</ecNumber>
    </submittedName>
</protein>
<dbReference type="CDD" id="cd06127">
    <property type="entry name" value="DEDDh"/>
    <property type="match status" value="1"/>
</dbReference>
<reference evidence="1 2" key="1">
    <citation type="submission" date="2018-06" db="EMBL/GenBank/DDBJ databases">
        <authorList>
            <consortium name="Pathogen Informatics"/>
            <person name="Doyle S."/>
        </authorList>
    </citation>
    <scope>NUCLEOTIDE SEQUENCE [LARGE SCALE GENOMIC DNA]</scope>
    <source>
        <strain evidence="1 2">NCTC11126</strain>
    </source>
</reference>
<name>A0A2X1K6A8_ECOLX</name>
<keyword evidence="1" id="KW-0378">Hydrolase</keyword>
<dbReference type="InterPro" id="IPR036397">
    <property type="entry name" value="RNaseH_sf"/>
</dbReference>
<dbReference type="EMBL" id="UARS01000009">
    <property type="protein sequence ID" value="SPW54930.1"/>
    <property type="molecule type" value="Genomic_DNA"/>
</dbReference>
<dbReference type="GO" id="GO:0003676">
    <property type="term" value="F:nucleic acid binding"/>
    <property type="evidence" value="ECO:0007669"/>
    <property type="project" value="InterPro"/>
</dbReference>